<dbReference type="InterPro" id="IPR003583">
    <property type="entry name" value="Hlx-hairpin-Hlx_DNA-bd_motif"/>
</dbReference>
<evidence type="ECO:0000259" key="2">
    <source>
        <dbReference type="SMART" id="SM00278"/>
    </source>
</evidence>
<dbReference type="InterPro" id="IPR004509">
    <property type="entry name" value="Competence_ComEA_HhH"/>
</dbReference>
<dbReference type="GO" id="GO:0015628">
    <property type="term" value="P:protein secretion by the type II secretion system"/>
    <property type="evidence" value="ECO:0007669"/>
    <property type="project" value="TreeGrafter"/>
</dbReference>
<dbReference type="GO" id="GO:0006281">
    <property type="term" value="P:DNA repair"/>
    <property type="evidence" value="ECO:0007669"/>
    <property type="project" value="InterPro"/>
</dbReference>
<feature type="chain" id="PRO_5040902614" evidence="1">
    <location>
        <begin position="27"/>
        <end position="122"/>
    </location>
</feature>
<reference evidence="3" key="1">
    <citation type="journal article" date="2023" name="Int. J. Syst. Evol. Microbiol.">
        <title>&lt;i&gt;Shewanella septentrionalis&lt;/i&gt; sp. nov. and &lt;i&gt;Shewanella holmiensis&lt;/i&gt; sp. nov., isolated from Baltic Sea water and sediments.</title>
        <authorList>
            <person name="Martin-Rodriguez A.J."/>
            <person name="Thorell K."/>
            <person name="Joffre E."/>
            <person name="Jensie-Markopoulos S."/>
            <person name="Moore E.R.B."/>
            <person name="Sjoling A."/>
        </authorList>
    </citation>
    <scope>NUCLEOTIDE SEQUENCE</scope>
    <source>
        <strain evidence="3">SP1W3</strain>
    </source>
</reference>
<protein>
    <submittedName>
        <fullName evidence="3">ComEA family DNA-binding protein</fullName>
    </submittedName>
</protein>
<feature type="signal peptide" evidence="1">
    <location>
        <begin position="1"/>
        <end position="26"/>
    </location>
</feature>
<dbReference type="SUPFAM" id="SSF47781">
    <property type="entry name" value="RuvA domain 2-like"/>
    <property type="match status" value="1"/>
</dbReference>
<comment type="caution">
    <text evidence="3">The sequence shown here is derived from an EMBL/GenBank/DDBJ whole genome shotgun (WGS) entry which is preliminary data.</text>
</comment>
<feature type="domain" description="Helix-hairpin-helix DNA-binding motif class 1" evidence="2">
    <location>
        <begin position="100"/>
        <end position="119"/>
    </location>
</feature>
<dbReference type="SMART" id="SM00278">
    <property type="entry name" value="HhH1"/>
    <property type="match status" value="2"/>
</dbReference>
<dbReference type="GO" id="GO:0015627">
    <property type="term" value="C:type II protein secretion system complex"/>
    <property type="evidence" value="ECO:0007669"/>
    <property type="project" value="TreeGrafter"/>
</dbReference>
<dbReference type="AlphaFoldDB" id="A0A9X3AVT9"/>
<dbReference type="Proteomes" id="UP001155604">
    <property type="component" value="Unassembled WGS sequence"/>
</dbReference>
<evidence type="ECO:0000256" key="1">
    <source>
        <dbReference type="SAM" id="SignalP"/>
    </source>
</evidence>
<evidence type="ECO:0000313" key="3">
    <source>
        <dbReference type="EMBL" id="MCT7947852.1"/>
    </source>
</evidence>
<accession>A0A9X3AVT9</accession>
<dbReference type="NCBIfam" id="TIGR00426">
    <property type="entry name" value="competence protein ComEA helix-hairpin-helix repeat region"/>
    <property type="match status" value="1"/>
</dbReference>
<keyword evidence="4" id="KW-1185">Reference proteome</keyword>
<dbReference type="InterPro" id="IPR010994">
    <property type="entry name" value="RuvA_2-like"/>
</dbReference>
<dbReference type="GO" id="GO:0003677">
    <property type="term" value="F:DNA binding"/>
    <property type="evidence" value="ECO:0007669"/>
    <property type="project" value="UniProtKB-KW"/>
</dbReference>
<evidence type="ECO:0000313" key="4">
    <source>
        <dbReference type="Proteomes" id="UP001155604"/>
    </source>
</evidence>
<dbReference type="Gene3D" id="1.10.150.280">
    <property type="entry name" value="AF1531-like domain"/>
    <property type="match status" value="1"/>
</dbReference>
<organism evidence="3 4">
    <name type="scientific">Shewanella septentrionalis</name>
    <dbReference type="NCBI Taxonomy" id="2952223"/>
    <lineage>
        <taxon>Bacteria</taxon>
        <taxon>Pseudomonadati</taxon>
        <taxon>Pseudomonadota</taxon>
        <taxon>Gammaproteobacteria</taxon>
        <taxon>Alteromonadales</taxon>
        <taxon>Shewanellaceae</taxon>
        <taxon>Shewanella</taxon>
    </lineage>
</organism>
<dbReference type="Pfam" id="PF12836">
    <property type="entry name" value="HHH_3"/>
    <property type="match status" value="1"/>
</dbReference>
<dbReference type="RefSeq" id="WP_261273941.1">
    <property type="nucleotide sequence ID" value="NZ_JAMTCC010000059.1"/>
</dbReference>
<dbReference type="PANTHER" id="PTHR21180">
    <property type="entry name" value="ENDONUCLEASE/EXONUCLEASE/PHOSPHATASE FAMILY DOMAIN-CONTAINING PROTEIN 1"/>
    <property type="match status" value="1"/>
</dbReference>
<dbReference type="InterPro" id="IPR051675">
    <property type="entry name" value="Endo/Exo/Phosphatase_dom_1"/>
</dbReference>
<keyword evidence="3" id="KW-0238">DNA-binding</keyword>
<name>A0A9X3AVT9_9GAMM</name>
<proteinExistence type="predicted"/>
<gene>
    <name evidence="3" type="ORF">NE536_21115</name>
</gene>
<keyword evidence="1" id="KW-0732">Signal</keyword>
<sequence length="122" mass="12757">MNITKCIPAIMSAMALTAFLTTPAIAADTPTKAAAKMQTQAKTEASDMASDAKKAMPDAAQVNINTASAEQLQVLKGIGAAKAQAIVDYRTQNGKFNAIDDLANVSGIGAKLIEQNRHLIKL</sequence>
<dbReference type="PANTHER" id="PTHR21180:SF32">
    <property type="entry name" value="ENDONUCLEASE_EXONUCLEASE_PHOSPHATASE FAMILY DOMAIN-CONTAINING PROTEIN 1"/>
    <property type="match status" value="1"/>
</dbReference>
<dbReference type="EMBL" id="JAMTCC010000059">
    <property type="protein sequence ID" value="MCT7947852.1"/>
    <property type="molecule type" value="Genomic_DNA"/>
</dbReference>
<feature type="domain" description="Helix-hairpin-helix DNA-binding motif class 1" evidence="2">
    <location>
        <begin position="70"/>
        <end position="89"/>
    </location>
</feature>